<keyword evidence="2" id="KW-1185">Reference proteome</keyword>
<evidence type="ECO:0000313" key="1">
    <source>
        <dbReference type="EMBL" id="EFG48117.1"/>
    </source>
</evidence>
<dbReference type="Proteomes" id="UP000005714">
    <property type="component" value="Unassembled WGS sequence"/>
</dbReference>
<organism evidence="1 2">
    <name type="scientific">Brevibacterium mcbrellneri ATCC 49030</name>
    <dbReference type="NCBI Taxonomy" id="585530"/>
    <lineage>
        <taxon>Bacteria</taxon>
        <taxon>Bacillati</taxon>
        <taxon>Actinomycetota</taxon>
        <taxon>Actinomycetes</taxon>
        <taxon>Micrococcales</taxon>
        <taxon>Brevibacteriaceae</taxon>
        <taxon>Brevibacterium</taxon>
    </lineage>
</organism>
<reference evidence="1 2" key="1">
    <citation type="submission" date="2010-04" db="EMBL/GenBank/DDBJ databases">
        <authorList>
            <person name="Qin X."/>
            <person name="Bachman B."/>
            <person name="Battles P."/>
            <person name="Bell A."/>
            <person name="Bess C."/>
            <person name="Bickham C."/>
            <person name="Chaboub L."/>
            <person name="Chen D."/>
            <person name="Coyle M."/>
            <person name="Deiros D.R."/>
            <person name="Dinh H."/>
            <person name="Forbes L."/>
            <person name="Fowler G."/>
            <person name="Francisco L."/>
            <person name="Fu Q."/>
            <person name="Gubbala S."/>
            <person name="Hale W."/>
            <person name="Han Y."/>
            <person name="Hemphill L."/>
            <person name="Highlander S.K."/>
            <person name="Hirani K."/>
            <person name="Hogues M."/>
            <person name="Jackson L."/>
            <person name="Jakkamsetti A."/>
            <person name="Javaid M."/>
            <person name="Jiang H."/>
            <person name="Korchina V."/>
            <person name="Kovar C."/>
            <person name="Lara F."/>
            <person name="Lee S."/>
            <person name="Mata R."/>
            <person name="Mathew T."/>
            <person name="Moen C."/>
            <person name="Morales K."/>
            <person name="Munidasa M."/>
            <person name="Nazareth L."/>
            <person name="Ngo R."/>
            <person name="Nguyen L."/>
            <person name="Okwuonu G."/>
            <person name="Ongeri F."/>
            <person name="Patil S."/>
            <person name="Petrosino J."/>
            <person name="Pham C."/>
            <person name="Pham P."/>
            <person name="Pu L.-L."/>
            <person name="Puazo M."/>
            <person name="Raj R."/>
            <person name="Reid J."/>
            <person name="Rouhana J."/>
            <person name="Saada N."/>
            <person name="Shang Y."/>
            <person name="Simmons D."/>
            <person name="Thornton R."/>
            <person name="Warren J."/>
            <person name="Weissenberger G."/>
            <person name="Zhang J."/>
            <person name="Zhang L."/>
            <person name="Zhou C."/>
            <person name="Zhu D."/>
            <person name="Muzny D."/>
            <person name="Worley K."/>
            <person name="Gibbs R."/>
        </authorList>
    </citation>
    <scope>NUCLEOTIDE SEQUENCE [LARGE SCALE GENOMIC DNA]</scope>
    <source>
        <strain evidence="1 2">ATCC 49030</strain>
    </source>
</reference>
<sequence length="42" mass="4973">MHDRASAPIRQPTATRNELVMIIETMRRHHKWSASHGAHRRE</sequence>
<dbReference type="STRING" id="585530.HMPREF0183_0633"/>
<comment type="caution">
    <text evidence="1">The sequence shown here is derived from an EMBL/GenBank/DDBJ whole genome shotgun (WGS) entry which is preliminary data.</text>
</comment>
<dbReference type="AlphaFoldDB" id="D4YL23"/>
<name>D4YL23_9MICO</name>
<protein>
    <submittedName>
        <fullName evidence="1">Uncharacterized protein</fullName>
    </submittedName>
</protein>
<evidence type="ECO:0000313" key="2">
    <source>
        <dbReference type="Proteomes" id="UP000005714"/>
    </source>
</evidence>
<gene>
    <name evidence="1" type="ORF">HMPREF0183_0633</name>
</gene>
<proteinExistence type="predicted"/>
<accession>D4YL23</accession>
<dbReference type="EMBL" id="ADNU01000018">
    <property type="protein sequence ID" value="EFG48117.1"/>
    <property type="molecule type" value="Genomic_DNA"/>
</dbReference>